<comment type="caution">
    <text evidence="3">The sequence shown here is derived from an EMBL/GenBank/DDBJ whole genome shotgun (WGS) entry which is preliminary data.</text>
</comment>
<organism evidence="3 4">
    <name type="scientific">Centaurea solstitialis</name>
    <name type="common">yellow star-thistle</name>
    <dbReference type="NCBI Taxonomy" id="347529"/>
    <lineage>
        <taxon>Eukaryota</taxon>
        <taxon>Viridiplantae</taxon>
        <taxon>Streptophyta</taxon>
        <taxon>Embryophyta</taxon>
        <taxon>Tracheophyta</taxon>
        <taxon>Spermatophyta</taxon>
        <taxon>Magnoliopsida</taxon>
        <taxon>eudicotyledons</taxon>
        <taxon>Gunneridae</taxon>
        <taxon>Pentapetalae</taxon>
        <taxon>asterids</taxon>
        <taxon>campanulids</taxon>
        <taxon>Asterales</taxon>
        <taxon>Asteraceae</taxon>
        <taxon>Carduoideae</taxon>
        <taxon>Cardueae</taxon>
        <taxon>Centaureinae</taxon>
        <taxon>Centaurea</taxon>
    </lineage>
</organism>
<dbReference type="PANTHER" id="PTHR33018:SF37">
    <property type="entry name" value="TRANSPOSASE TNP1_EN_SPM-LIKE DOMAIN-CONTAINING PROTEIN"/>
    <property type="match status" value="1"/>
</dbReference>
<reference evidence="3" key="1">
    <citation type="submission" date="2023-03" db="EMBL/GenBank/DDBJ databases">
        <title>Chromosome-scale reference genome and RAD-based genetic map of yellow starthistle (Centaurea solstitialis) reveal putative structural variation and QTLs associated with invader traits.</title>
        <authorList>
            <person name="Reatini B."/>
            <person name="Cang F.A."/>
            <person name="Jiang Q."/>
            <person name="Mckibben M.T.W."/>
            <person name="Barker M.S."/>
            <person name="Rieseberg L.H."/>
            <person name="Dlugosch K.M."/>
        </authorList>
    </citation>
    <scope>NUCLEOTIDE SEQUENCE</scope>
    <source>
        <strain evidence="3">CAN-66</strain>
        <tissue evidence="3">Leaf</tissue>
    </source>
</reference>
<dbReference type="Proteomes" id="UP001172457">
    <property type="component" value="Chromosome 5"/>
</dbReference>
<evidence type="ECO:0000259" key="2">
    <source>
        <dbReference type="Pfam" id="PF26133"/>
    </source>
</evidence>
<dbReference type="Gene3D" id="3.40.395.10">
    <property type="entry name" value="Adenoviral Proteinase, Chain A"/>
    <property type="match status" value="1"/>
</dbReference>
<evidence type="ECO:0000313" key="4">
    <source>
        <dbReference type="Proteomes" id="UP001172457"/>
    </source>
</evidence>
<protein>
    <recommendedName>
        <fullName evidence="2">DUF8039 domain-containing protein</fullName>
    </recommendedName>
</protein>
<sequence>MLTYLLACLDTYILTQLHNYLQLPAPCELLAVDGNYKFPCAKGMVHPMGDGLCHSSPIKANYMKVQVDQVKNYFAYYPLPVPNEEMTQLGQARNSFIQWPRDAIVLTRVSKSQHVDVVHDEGNSIQPSTLTKIVPKSSEPLQGRRKKTTPKKKTSSSKSVISAETLMKRPKELQSLYKRWESLPNPNEGVHIHVEPGAFGSQSFEFMIFREDIHSLVKHAWLDHTIIAWFQLLLHGLMKKNQKNRCGFIFPSWIYADECISNKDGVITKMESVMSHNRELRFFLAPYLQSHHWILLLIIPRHRIAYVLDSLMSKDKTADYYIVKEHVEAAVSMYHEKGGPCDTDKSVPFRWELANVPWYDTTLLTERMLNVMAVTWAKHFSSTYLKHVKN</sequence>
<dbReference type="EMBL" id="JARYMX010000005">
    <property type="protein sequence ID" value="KAJ9548635.1"/>
    <property type="molecule type" value="Genomic_DNA"/>
</dbReference>
<feature type="region of interest" description="Disordered" evidence="1">
    <location>
        <begin position="126"/>
        <end position="161"/>
    </location>
</feature>
<dbReference type="Pfam" id="PF26133">
    <property type="entry name" value="DUF8039"/>
    <property type="match status" value="1"/>
</dbReference>
<keyword evidence="4" id="KW-1185">Reference proteome</keyword>
<dbReference type="PANTHER" id="PTHR33018">
    <property type="entry name" value="OS10G0338966 PROTEIN-RELATED"/>
    <property type="match status" value="1"/>
</dbReference>
<name>A0AA38T5T9_9ASTR</name>
<dbReference type="InterPro" id="IPR038765">
    <property type="entry name" value="Papain-like_cys_pep_sf"/>
</dbReference>
<evidence type="ECO:0000313" key="3">
    <source>
        <dbReference type="EMBL" id="KAJ9548635.1"/>
    </source>
</evidence>
<accession>A0AA38T5T9</accession>
<dbReference type="InterPro" id="IPR058352">
    <property type="entry name" value="DUF8039"/>
</dbReference>
<dbReference type="SUPFAM" id="SSF54001">
    <property type="entry name" value="Cysteine proteinases"/>
    <property type="match status" value="1"/>
</dbReference>
<feature type="domain" description="DUF8039" evidence="2">
    <location>
        <begin position="22"/>
        <end position="106"/>
    </location>
</feature>
<evidence type="ECO:0000256" key="1">
    <source>
        <dbReference type="SAM" id="MobiDB-lite"/>
    </source>
</evidence>
<dbReference type="AlphaFoldDB" id="A0AA38T5T9"/>
<gene>
    <name evidence="3" type="ORF">OSB04_021178</name>
</gene>
<feature type="compositionally biased region" description="Basic residues" evidence="1">
    <location>
        <begin position="143"/>
        <end position="155"/>
    </location>
</feature>
<proteinExistence type="predicted"/>